<dbReference type="RefSeq" id="WP_083905573.1">
    <property type="nucleotide sequence ID" value="NZ_JACHIT010000002.1"/>
</dbReference>
<keyword evidence="4 8" id="KW-0238">DNA-binding</keyword>
<comment type="caution">
    <text evidence="8">The sequence shown here is derived from an EMBL/GenBank/DDBJ whole genome shotgun (WGS) entry which is preliminary data.</text>
</comment>
<dbReference type="GO" id="GO:0000156">
    <property type="term" value="F:phosphorelay response regulator activity"/>
    <property type="evidence" value="ECO:0007669"/>
    <property type="project" value="TreeGrafter"/>
</dbReference>
<dbReference type="GO" id="GO:0005829">
    <property type="term" value="C:cytosol"/>
    <property type="evidence" value="ECO:0007669"/>
    <property type="project" value="TreeGrafter"/>
</dbReference>
<keyword evidence="1 6" id="KW-0597">Phosphoprotein</keyword>
<dbReference type="Gene3D" id="3.40.50.2300">
    <property type="match status" value="1"/>
</dbReference>
<evidence type="ECO:0000256" key="3">
    <source>
        <dbReference type="ARBA" id="ARBA00023015"/>
    </source>
</evidence>
<dbReference type="PANTHER" id="PTHR48111">
    <property type="entry name" value="REGULATOR OF RPOS"/>
    <property type="match status" value="1"/>
</dbReference>
<dbReference type="SMART" id="SM00448">
    <property type="entry name" value="REC"/>
    <property type="match status" value="1"/>
</dbReference>
<evidence type="ECO:0000256" key="1">
    <source>
        <dbReference type="ARBA" id="ARBA00022553"/>
    </source>
</evidence>
<organism evidence="8 9">
    <name type="scientific">Nocardia transvalensis</name>
    <dbReference type="NCBI Taxonomy" id="37333"/>
    <lineage>
        <taxon>Bacteria</taxon>
        <taxon>Bacillati</taxon>
        <taxon>Actinomycetota</taxon>
        <taxon>Actinomycetes</taxon>
        <taxon>Mycobacteriales</taxon>
        <taxon>Nocardiaceae</taxon>
        <taxon>Nocardia</taxon>
    </lineage>
</organism>
<name>A0A7W9PK19_9NOCA</name>
<proteinExistence type="predicted"/>
<dbReference type="PANTHER" id="PTHR48111:SF1">
    <property type="entry name" value="TWO-COMPONENT RESPONSE REGULATOR ORR33"/>
    <property type="match status" value="1"/>
</dbReference>
<evidence type="ECO:0000313" key="9">
    <source>
        <dbReference type="Proteomes" id="UP000540412"/>
    </source>
</evidence>
<dbReference type="SUPFAM" id="SSF52172">
    <property type="entry name" value="CheY-like"/>
    <property type="match status" value="1"/>
</dbReference>
<dbReference type="Pfam" id="PF00072">
    <property type="entry name" value="Response_reg"/>
    <property type="match status" value="1"/>
</dbReference>
<dbReference type="AlphaFoldDB" id="A0A7W9PK19"/>
<protein>
    <submittedName>
        <fullName evidence="8">DNA-binding response OmpR family regulator</fullName>
    </submittedName>
</protein>
<dbReference type="EMBL" id="JACHIT010000002">
    <property type="protein sequence ID" value="MBB5917410.1"/>
    <property type="molecule type" value="Genomic_DNA"/>
</dbReference>
<evidence type="ECO:0000259" key="7">
    <source>
        <dbReference type="PROSITE" id="PS50110"/>
    </source>
</evidence>
<gene>
    <name evidence="8" type="ORF">BJY24_006322</name>
</gene>
<keyword evidence="3" id="KW-0805">Transcription regulation</keyword>
<evidence type="ECO:0000256" key="4">
    <source>
        <dbReference type="ARBA" id="ARBA00023125"/>
    </source>
</evidence>
<keyword evidence="5" id="KW-0804">Transcription</keyword>
<feature type="domain" description="Response regulatory" evidence="7">
    <location>
        <begin position="28"/>
        <end position="141"/>
    </location>
</feature>
<dbReference type="GO" id="GO:0032993">
    <property type="term" value="C:protein-DNA complex"/>
    <property type="evidence" value="ECO:0007669"/>
    <property type="project" value="TreeGrafter"/>
</dbReference>
<dbReference type="InterPro" id="IPR001789">
    <property type="entry name" value="Sig_transdc_resp-reg_receiver"/>
</dbReference>
<dbReference type="InterPro" id="IPR011006">
    <property type="entry name" value="CheY-like_superfamily"/>
</dbReference>
<dbReference type="PROSITE" id="PS50110">
    <property type="entry name" value="RESPONSE_REGULATORY"/>
    <property type="match status" value="1"/>
</dbReference>
<accession>A0A7W9PK19</accession>
<evidence type="ECO:0000313" key="8">
    <source>
        <dbReference type="EMBL" id="MBB5917410.1"/>
    </source>
</evidence>
<keyword evidence="9" id="KW-1185">Reference proteome</keyword>
<dbReference type="Proteomes" id="UP000540412">
    <property type="component" value="Unassembled WGS sequence"/>
</dbReference>
<dbReference type="InterPro" id="IPR039420">
    <property type="entry name" value="WalR-like"/>
</dbReference>
<evidence type="ECO:0000256" key="6">
    <source>
        <dbReference type="PROSITE-ProRule" id="PRU00169"/>
    </source>
</evidence>
<dbReference type="GO" id="GO:0000976">
    <property type="term" value="F:transcription cis-regulatory region binding"/>
    <property type="evidence" value="ECO:0007669"/>
    <property type="project" value="TreeGrafter"/>
</dbReference>
<evidence type="ECO:0000256" key="2">
    <source>
        <dbReference type="ARBA" id="ARBA00023012"/>
    </source>
</evidence>
<dbReference type="GO" id="GO:0006355">
    <property type="term" value="P:regulation of DNA-templated transcription"/>
    <property type="evidence" value="ECO:0007669"/>
    <property type="project" value="TreeGrafter"/>
</dbReference>
<evidence type="ECO:0000256" key="5">
    <source>
        <dbReference type="ARBA" id="ARBA00023163"/>
    </source>
</evidence>
<keyword evidence="2" id="KW-0902">Two-component regulatory system</keyword>
<reference evidence="8 9" key="1">
    <citation type="submission" date="2020-08" db="EMBL/GenBank/DDBJ databases">
        <title>Sequencing the genomes of 1000 actinobacteria strains.</title>
        <authorList>
            <person name="Klenk H.-P."/>
        </authorList>
    </citation>
    <scope>NUCLEOTIDE SEQUENCE [LARGE SCALE GENOMIC DNA]</scope>
    <source>
        <strain evidence="8 9">DSM 43582</strain>
    </source>
</reference>
<feature type="modified residue" description="4-aspartylphosphate" evidence="6">
    <location>
        <position position="77"/>
    </location>
</feature>
<sequence length="143" mass="15258">MNRHPLSATRAPEPPIRVDHASGRALGRVLVVETHPATAEMALLVLSGAGYDAMGAATGQEAVAAAHWWHPDLVLLDLILPDVPGTQVCRQLRIDSTVPIMIVSTETDPDVIAGAIAAGACDHLAKPFRTVELLTRIQHRLRG</sequence>